<dbReference type="AlphaFoldDB" id="A0A0C9U5R9"/>
<gene>
    <name evidence="2" type="ORF">M422DRAFT_274825</name>
</gene>
<accession>A0A0C9U5R9</accession>
<organism evidence="2 3">
    <name type="scientific">Sphaerobolus stellatus (strain SS14)</name>
    <dbReference type="NCBI Taxonomy" id="990650"/>
    <lineage>
        <taxon>Eukaryota</taxon>
        <taxon>Fungi</taxon>
        <taxon>Dikarya</taxon>
        <taxon>Basidiomycota</taxon>
        <taxon>Agaricomycotina</taxon>
        <taxon>Agaricomycetes</taxon>
        <taxon>Phallomycetidae</taxon>
        <taxon>Geastrales</taxon>
        <taxon>Sphaerobolaceae</taxon>
        <taxon>Sphaerobolus</taxon>
    </lineage>
</organism>
<evidence type="ECO:0000256" key="1">
    <source>
        <dbReference type="SAM" id="MobiDB-lite"/>
    </source>
</evidence>
<name>A0A0C9U5R9_SPHS4</name>
<protein>
    <submittedName>
        <fullName evidence="2">Uncharacterized protein</fullName>
    </submittedName>
</protein>
<proteinExistence type="predicted"/>
<feature type="region of interest" description="Disordered" evidence="1">
    <location>
        <begin position="1"/>
        <end position="108"/>
    </location>
</feature>
<evidence type="ECO:0000313" key="2">
    <source>
        <dbReference type="EMBL" id="KIJ24407.1"/>
    </source>
</evidence>
<dbReference type="OrthoDB" id="3060125at2759"/>
<sequence>MSSPSAIPPKSKRGRPRKQPASIAQAPAQRKKTKDKTVPSDLSKNPTLKPRPKLKTASSAAIEATGPNILPSPLNEREQEATLALLQMSGNDSSAPDGPPRSSSVHEAGSLWDELEQDIEELQEQDSVTDLPRSVMPVRTQHLHSIVADSSDISEEEFAEPAWDIPFKIPTAPKTCKTIFISSDMKWKDAQVELSDALGIARKHLKISAKLSTTPQTQLAEELTTETQWRMLVSKATKSYQTETRKKTKAKEVFISIVDLHKEEADARNKGKKTKEKEKAKGGKRKHESDSEEEGEEGSDVPAAHSKSDNDWVLKLQVKYKCTDHDGFCFFQPGWPLYSHLTLTHSGISAWGTQLSEKIEGVDVNTPPKEIELKPRPPKAARSSAHTPYGHFALPPGYMPPPPLPPYGYGYAPQPYQPYAHLPPMPPTPRKAKTTILPTSSPAESRPLLSSEPDPFRPSSEMTMTTVTELLEKLQKSAYGEDGQSFTYYDYNFRSQGYTRANQIASLPVEKIKAFCLDIPDGTAELIIKAAQFAVKEQKGSHKSKKPRY</sequence>
<dbReference type="HOGENOM" id="CLU_489304_0_0_1"/>
<dbReference type="EMBL" id="KN837493">
    <property type="protein sequence ID" value="KIJ24407.1"/>
    <property type="molecule type" value="Genomic_DNA"/>
</dbReference>
<feature type="region of interest" description="Disordered" evidence="1">
    <location>
        <begin position="265"/>
        <end position="306"/>
    </location>
</feature>
<keyword evidence="3" id="KW-1185">Reference proteome</keyword>
<dbReference type="Proteomes" id="UP000054279">
    <property type="component" value="Unassembled WGS sequence"/>
</dbReference>
<feature type="region of interest" description="Disordered" evidence="1">
    <location>
        <begin position="367"/>
        <end position="386"/>
    </location>
</feature>
<feature type="region of interest" description="Disordered" evidence="1">
    <location>
        <begin position="438"/>
        <end position="460"/>
    </location>
</feature>
<reference evidence="2 3" key="1">
    <citation type="submission" date="2014-06" db="EMBL/GenBank/DDBJ databases">
        <title>Evolutionary Origins and Diversification of the Mycorrhizal Mutualists.</title>
        <authorList>
            <consortium name="DOE Joint Genome Institute"/>
            <consortium name="Mycorrhizal Genomics Consortium"/>
            <person name="Kohler A."/>
            <person name="Kuo A."/>
            <person name="Nagy L.G."/>
            <person name="Floudas D."/>
            <person name="Copeland A."/>
            <person name="Barry K.W."/>
            <person name="Cichocki N."/>
            <person name="Veneault-Fourrey C."/>
            <person name="LaButti K."/>
            <person name="Lindquist E.A."/>
            <person name="Lipzen A."/>
            <person name="Lundell T."/>
            <person name="Morin E."/>
            <person name="Murat C."/>
            <person name="Riley R."/>
            <person name="Ohm R."/>
            <person name="Sun H."/>
            <person name="Tunlid A."/>
            <person name="Henrissat B."/>
            <person name="Grigoriev I.V."/>
            <person name="Hibbett D.S."/>
            <person name="Martin F."/>
        </authorList>
    </citation>
    <scope>NUCLEOTIDE SEQUENCE [LARGE SCALE GENOMIC DNA]</scope>
    <source>
        <strain evidence="2 3">SS14</strain>
    </source>
</reference>
<feature type="compositionally biased region" description="Basic and acidic residues" evidence="1">
    <location>
        <begin position="265"/>
        <end position="281"/>
    </location>
</feature>
<feature type="compositionally biased region" description="Acidic residues" evidence="1">
    <location>
        <begin position="290"/>
        <end position="299"/>
    </location>
</feature>
<evidence type="ECO:0000313" key="3">
    <source>
        <dbReference type="Proteomes" id="UP000054279"/>
    </source>
</evidence>